<dbReference type="InterPro" id="IPR014721">
    <property type="entry name" value="Ribsml_uS5_D2-typ_fold_subgr"/>
</dbReference>
<dbReference type="InterPro" id="IPR036034">
    <property type="entry name" value="PDZ_sf"/>
</dbReference>
<dbReference type="Pfam" id="PF13180">
    <property type="entry name" value="PDZ_2"/>
    <property type="match status" value="1"/>
</dbReference>
<dbReference type="InterPro" id="IPR027065">
    <property type="entry name" value="Lon_Prtase"/>
</dbReference>
<dbReference type="SUPFAM" id="SSF54211">
    <property type="entry name" value="Ribosomal protein S5 domain 2-like"/>
    <property type="match status" value="1"/>
</dbReference>
<dbReference type="InterPro" id="IPR001478">
    <property type="entry name" value="PDZ"/>
</dbReference>
<feature type="active site" evidence="1">
    <location>
        <position position="302"/>
    </location>
</feature>
<feature type="signal peptide" evidence="2">
    <location>
        <begin position="1"/>
        <end position="19"/>
    </location>
</feature>
<dbReference type="GO" id="GO:0004176">
    <property type="term" value="F:ATP-dependent peptidase activity"/>
    <property type="evidence" value="ECO:0007669"/>
    <property type="project" value="UniProtKB-UniRule"/>
</dbReference>
<dbReference type="EC" id="3.4.21.53" evidence="1"/>
<dbReference type="InterPro" id="IPR008269">
    <property type="entry name" value="Lon_proteolytic"/>
</dbReference>
<dbReference type="SUPFAM" id="SSF50156">
    <property type="entry name" value="PDZ domain-like"/>
    <property type="match status" value="1"/>
</dbReference>
<dbReference type="PROSITE" id="PS51786">
    <property type="entry name" value="LON_PROTEOLYTIC"/>
    <property type="match status" value="1"/>
</dbReference>
<proteinExistence type="inferred from homology"/>
<dbReference type="InterPro" id="IPR020568">
    <property type="entry name" value="Ribosomal_Su5_D2-typ_SF"/>
</dbReference>
<comment type="similarity">
    <text evidence="1">Belongs to the peptidase S16 family.</text>
</comment>
<dbReference type="GO" id="GO:0006508">
    <property type="term" value="P:proteolysis"/>
    <property type="evidence" value="ECO:0007669"/>
    <property type="project" value="UniProtKB-KW"/>
</dbReference>
<comment type="catalytic activity">
    <reaction evidence="1">
        <text>Hydrolysis of proteins in presence of ATP.</text>
        <dbReference type="EC" id="3.4.21.53"/>
    </reaction>
</comment>
<dbReference type="EMBL" id="JASOOY020000020">
    <property type="protein sequence ID" value="MEO3717072.1"/>
    <property type="molecule type" value="Genomic_DNA"/>
</dbReference>
<evidence type="ECO:0000259" key="4">
    <source>
        <dbReference type="PROSITE" id="PS51786"/>
    </source>
</evidence>
<evidence type="ECO:0000256" key="2">
    <source>
        <dbReference type="SAM" id="SignalP"/>
    </source>
</evidence>
<dbReference type="PROSITE" id="PS50106">
    <property type="entry name" value="PDZ"/>
    <property type="match status" value="1"/>
</dbReference>
<keyword evidence="2" id="KW-0732">Signal</keyword>
<keyword evidence="1 5" id="KW-0645">Protease</keyword>
<dbReference type="GO" id="GO:0004252">
    <property type="term" value="F:serine-type endopeptidase activity"/>
    <property type="evidence" value="ECO:0007669"/>
    <property type="project" value="UniProtKB-UniRule"/>
</dbReference>
<evidence type="ECO:0000256" key="1">
    <source>
        <dbReference type="PROSITE-ProRule" id="PRU01122"/>
    </source>
</evidence>
<feature type="domain" description="PDZ" evidence="3">
    <location>
        <begin position="116"/>
        <end position="196"/>
    </location>
</feature>
<protein>
    <recommendedName>
        <fullName evidence="1">endopeptidase La</fullName>
        <ecNumber evidence="1">3.4.21.53</ecNumber>
    </recommendedName>
</protein>
<dbReference type="Gene3D" id="2.30.42.10">
    <property type="match status" value="1"/>
</dbReference>
<dbReference type="AlphaFoldDB" id="A0AAW9STK7"/>
<dbReference type="GO" id="GO:0005524">
    <property type="term" value="F:ATP binding"/>
    <property type="evidence" value="ECO:0007669"/>
    <property type="project" value="InterPro"/>
</dbReference>
<feature type="chain" id="PRO_5043790934" description="endopeptidase La" evidence="2">
    <location>
        <begin position="20"/>
        <end position="357"/>
    </location>
</feature>
<sequence length="357" mass="36839">MNRRTQTLVAGAVPIAALATVLSLPTLTVPYAAQGPGPVFDVLSDVEGKSIISVSGSAADSERSKGTLDMTTVAVRHNLTLPQVIGLWFDRDNDIVPIEAVFPPGQSQDEVEEENKAAFTESEANATSAALAHLGLPMEVTVAYTVPDSPVDGRLHEDDVILAVDGVAVSKPEQVKAIIAGRNPGDTVTLRVKPATVDKQKAAKGEDSAPEKAVDISVTLAENPHQKNAALLGVGMGAQSADDTKVEYQLSGIGGPSAGLMMTLGVIDKLSPGDLTEGQHLAGTGTIDAAGNVGEIGGITHKISAARDEGAEMFFVPEGNCAEAVTADRGDMELVKVSVLDDALAAIEKSETAQTCS</sequence>
<organism evidence="5 6">
    <name type="scientific">Corynebacterium amycolatum</name>
    <dbReference type="NCBI Taxonomy" id="43765"/>
    <lineage>
        <taxon>Bacteria</taxon>
        <taxon>Bacillati</taxon>
        <taxon>Actinomycetota</taxon>
        <taxon>Actinomycetes</taxon>
        <taxon>Mycobacteriales</taxon>
        <taxon>Corynebacteriaceae</taxon>
        <taxon>Corynebacterium</taxon>
    </lineage>
</organism>
<dbReference type="Proteomes" id="UP001223646">
    <property type="component" value="Unassembled WGS sequence"/>
</dbReference>
<evidence type="ECO:0000313" key="6">
    <source>
        <dbReference type="Proteomes" id="UP001223646"/>
    </source>
</evidence>
<dbReference type="Pfam" id="PF05362">
    <property type="entry name" value="Lon_C"/>
    <property type="match status" value="1"/>
</dbReference>
<gene>
    <name evidence="5" type="ORF">QP460_005650</name>
</gene>
<comment type="caution">
    <text evidence="5">The sequence shown here is derived from an EMBL/GenBank/DDBJ whole genome shotgun (WGS) entry which is preliminary data.</text>
</comment>
<reference evidence="5" key="1">
    <citation type="submission" date="2023-05" db="EMBL/GenBank/DDBJ databases">
        <authorList>
            <person name="Du J."/>
        </authorList>
    </citation>
    <scope>NUCLEOTIDE SEQUENCE</scope>
    <source>
        <strain evidence="5">UMB1064</strain>
    </source>
</reference>
<dbReference type="GO" id="GO:0030163">
    <property type="term" value="P:protein catabolic process"/>
    <property type="evidence" value="ECO:0007669"/>
    <property type="project" value="InterPro"/>
</dbReference>
<feature type="active site" evidence="1">
    <location>
        <position position="257"/>
    </location>
</feature>
<keyword evidence="1 5" id="KW-0378">Hydrolase</keyword>
<dbReference type="Gene3D" id="3.30.230.10">
    <property type="match status" value="1"/>
</dbReference>
<dbReference type="RefSeq" id="WP_284825917.1">
    <property type="nucleotide sequence ID" value="NZ_JASOOY020000020.1"/>
</dbReference>
<feature type="domain" description="Lon proteolytic" evidence="4">
    <location>
        <begin position="251"/>
        <end position="350"/>
    </location>
</feature>
<name>A0AAW9STK7_CORAY</name>
<evidence type="ECO:0000313" key="5">
    <source>
        <dbReference type="EMBL" id="MEO3717072.1"/>
    </source>
</evidence>
<evidence type="ECO:0000259" key="3">
    <source>
        <dbReference type="PROSITE" id="PS50106"/>
    </source>
</evidence>
<reference evidence="5" key="2">
    <citation type="submission" date="2024-05" db="EMBL/GenBank/DDBJ databases">
        <authorList>
            <person name="Wolfe A."/>
        </authorList>
    </citation>
    <scope>NUCLEOTIDE SEQUENCE</scope>
    <source>
        <strain evidence="5">UMB1064</strain>
    </source>
</reference>
<dbReference type="PANTHER" id="PTHR10046">
    <property type="entry name" value="ATP DEPENDENT LON PROTEASE FAMILY MEMBER"/>
    <property type="match status" value="1"/>
</dbReference>
<keyword evidence="1" id="KW-0720">Serine protease</keyword>
<dbReference type="SMART" id="SM00228">
    <property type="entry name" value="PDZ"/>
    <property type="match status" value="1"/>
</dbReference>
<accession>A0AAW9STK7</accession>